<evidence type="ECO:0000313" key="3">
    <source>
        <dbReference type="Proteomes" id="UP000002059"/>
    </source>
</evidence>
<dbReference type="EMBL" id="KN293997">
    <property type="protein sequence ID" value="EEH40993.2"/>
    <property type="molecule type" value="Genomic_DNA"/>
</dbReference>
<dbReference type="VEuPathDB" id="FungiDB:PAAG_02969"/>
<sequence length="65" mass="7526">MGTGGNIWRSPVNQKSNLKNDKNINRKSALKIIHDVQAEKFDTIQCDHTDNIQFHRHQNKSQKAK</sequence>
<dbReference type="HOGENOM" id="CLU_2850312_0_0_1"/>
<evidence type="ECO:0000256" key="1">
    <source>
        <dbReference type="SAM" id="MobiDB-lite"/>
    </source>
</evidence>
<name>C1GWS4_PARBA</name>
<keyword evidence="3" id="KW-1185">Reference proteome</keyword>
<organism evidence="2 3">
    <name type="scientific">Paracoccidioides lutzii (strain ATCC MYA-826 / Pb01)</name>
    <name type="common">Paracoccidioides brasiliensis</name>
    <dbReference type="NCBI Taxonomy" id="502779"/>
    <lineage>
        <taxon>Eukaryota</taxon>
        <taxon>Fungi</taxon>
        <taxon>Dikarya</taxon>
        <taxon>Ascomycota</taxon>
        <taxon>Pezizomycotina</taxon>
        <taxon>Eurotiomycetes</taxon>
        <taxon>Eurotiomycetidae</taxon>
        <taxon>Onygenales</taxon>
        <taxon>Ajellomycetaceae</taxon>
        <taxon>Paracoccidioides</taxon>
    </lineage>
</organism>
<dbReference type="Proteomes" id="UP000002059">
    <property type="component" value="Partially assembled WGS sequence"/>
</dbReference>
<evidence type="ECO:0000313" key="2">
    <source>
        <dbReference type="EMBL" id="EEH40993.2"/>
    </source>
</evidence>
<feature type="region of interest" description="Disordered" evidence="1">
    <location>
        <begin position="1"/>
        <end position="21"/>
    </location>
</feature>
<dbReference type="RefSeq" id="XP_015701884.1">
    <property type="nucleotide sequence ID" value="XM_015844806.1"/>
</dbReference>
<protein>
    <submittedName>
        <fullName evidence="2">Uncharacterized protein</fullName>
    </submittedName>
</protein>
<proteinExistence type="predicted"/>
<reference evidence="2 3" key="1">
    <citation type="journal article" date="2011" name="PLoS Genet.">
        <title>Comparative genomic analysis of human fungal pathogens causing paracoccidioidomycosis.</title>
        <authorList>
            <person name="Desjardins C.A."/>
            <person name="Champion M.D."/>
            <person name="Holder J.W."/>
            <person name="Muszewska A."/>
            <person name="Goldberg J."/>
            <person name="Bailao A.M."/>
            <person name="Brigido M.M."/>
            <person name="Ferreira M.E."/>
            <person name="Garcia A.M."/>
            <person name="Grynberg M."/>
            <person name="Gujja S."/>
            <person name="Heiman D.I."/>
            <person name="Henn M.R."/>
            <person name="Kodira C.D."/>
            <person name="Leon-Narvaez H."/>
            <person name="Longo L.V."/>
            <person name="Ma L.J."/>
            <person name="Malavazi I."/>
            <person name="Matsuo A.L."/>
            <person name="Morais F.V."/>
            <person name="Pereira M."/>
            <person name="Rodriguez-Brito S."/>
            <person name="Sakthikumar S."/>
            <person name="Salem-Izacc S.M."/>
            <person name="Sykes S.M."/>
            <person name="Teixeira M.M."/>
            <person name="Vallejo M.C."/>
            <person name="Walter M.E."/>
            <person name="Yandava C."/>
            <person name="Young S."/>
            <person name="Zeng Q."/>
            <person name="Zucker J."/>
            <person name="Felipe M.S."/>
            <person name="Goldman G.H."/>
            <person name="Haas B.J."/>
            <person name="McEwen J.G."/>
            <person name="Nino-Vega G."/>
            <person name="Puccia R."/>
            <person name="San-Blas G."/>
            <person name="Soares C.M."/>
            <person name="Birren B.W."/>
            <person name="Cuomo C.A."/>
        </authorList>
    </citation>
    <scope>NUCLEOTIDE SEQUENCE [LARGE SCALE GENOMIC DNA]</scope>
    <source>
        <strain evidence="3">ATCC MYA-826 / Pb01</strain>
    </source>
</reference>
<gene>
    <name evidence="2" type="ORF">PAAG_02969</name>
</gene>
<dbReference type="AlphaFoldDB" id="C1GWS4"/>
<dbReference type="GeneID" id="9098551"/>
<dbReference type="KEGG" id="pbl:PAAG_02969"/>
<accession>C1GWS4</accession>